<dbReference type="Proteomes" id="UP000694892">
    <property type="component" value="Chromosome 6L"/>
</dbReference>
<sequence length="52" mass="5647">MADTEDGNSRVSGLRMPALLQKAVAQKLSLDTIEGEIWEECLFALLLSQPTG</sequence>
<name>A0A974HEW3_XENLA</name>
<gene>
    <name evidence="1" type="ORF">XELAEV_18030601mg</name>
</gene>
<evidence type="ECO:0000313" key="2">
    <source>
        <dbReference type="Proteomes" id="UP000694892"/>
    </source>
</evidence>
<accession>A0A974HEW3</accession>
<evidence type="ECO:0000313" key="1">
    <source>
        <dbReference type="EMBL" id="OCT75422.1"/>
    </source>
</evidence>
<reference evidence="2" key="1">
    <citation type="journal article" date="2016" name="Nature">
        <title>Genome evolution in the allotetraploid frog Xenopus laevis.</title>
        <authorList>
            <person name="Session A.M."/>
            <person name="Uno Y."/>
            <person name="Kwon T."/>
            <person name="Chapman J.A."/>
            <person name="Toyoda A."/>
            <person name="Takahashi S."/>
            <person name="Fukui A."/>
            <person name="Hikosaka A."/>
            <person name="Suzuki A."/>
            <person name="Kondo M."/>
            <person name="van Heeringen S.J."/>
            <person name="Quigley I."/>
            <person name="Heinz S."/>
            <person name="Ogino H."/>
            <person name="Ochi H."/>
            <person name="Hellsten U."/>
            <person name="Lyons J.B."/>
            <person name="Simakov O."/>
            <person name="Putnam N."/>
            <person name="Stites J."/>
            <person name="Kuroki Y."/>
            <person name="Tanaka T."/>
            <person name="Michiue T."/>
            <person name="Watanabe M."/>
            <person name="Bogdanovic O."/>
            <person name="Lister R."/>
            <person name="Georgiou G."/>
            <person name="Paranjpe S.S."/>
            <person name="van Kruijsbergen I."/>
            <person name="Shu S."/>
            <person name="Carlson J."/>
            <person name="Kinoshita T."/>
            <person name="Ohta Y."/>
            <person name="Mawaribuchi S."/>
            <person name="Jenkins J."/>
            <person name="Grimwood J."/>
            <person name="Schmutz J."/>
            <person name="Mitros T."/>
            <person name="Mozaffari S.V."/>
            <person name="Suzuki Y."/>
            <person name="Haramoto Y."/>
            <person name="Yamamoto T.S."/>
            <person name="Takagi C."/>
            <person name="Heald R."/>
            <person name="Miller K."/>
            <person name="Haudenschild C."/>
            <person name="Kitzman J."/>
            <person name="Nakayama T."/>
            <person name="Izutsu Y."/>
            <person name="Robert J."/>
            <person name="Fortriede J."/>
            <person name="Burns K."/>
            <person name="Lotay V."/>
            <person name="Karimi K."/>
            <person name="Yasuoka Y."/>
            <person name="Dichmann D.S."/>
            <person name="Flajnik M.F."/>
            <person name="Houston D.W."/>
            <person name="Shendure J."/>
            <person name="DuPasquier L."/>
            <person name="Vize P.D."/>
            <person name="Zorn A.M."/>
            <person name="Ito M."/>
            <person name="Marcotte E.M."/>
            <person name="Wallingford J.B."/>
            <person name="Ito Y."/>
            <person name="Asashima M."/>
            <person name="Ueno N."/>
            <person name="Matsuda Y."/>
            <person name="Veenstra G.J."/>
            <person name="Fujiyama A."/>
            <person name="Harland R.M."/>
            <person name="Taira M."/>
            <person name="Rokhsar D.S."/>
        </authorList>
    </citation>
    <scope>NUCLEOTIDE SEQUENCE [LARGE SCALE GENOMIC DNA]</scope>
    <source>
        <strain evidence="2">J</strain>
    </source>
</reference>
<proteinExistence type="predicted"/>
<protein>
    <submittedName>
        <fullName evidence="1">Uncharacterized protein</fullName>
    </submittedName>
</protein>
<dbReference type="EMBL" id="CM004476">
    <property type="protein sequence ID" value="OCT75422.1"/>
    <property type="molecule type" value="Genomic_DNA"/>
</dbReference>
<organism evidence="1 2">
    <name type="scientific">Xenopus laevis</name>
    <name type="common">African clawed frog</name>
    <dbReference type="NCBI Taxonomy" id="8355"/>
    <lineage>
        <taxon>Eukaryota</taxon>
        <taxon>Metazoa</taxon>
        <taxon>Chordata</taxon>
        <taxon>Craniata</taxon>
        <taxon>Vertebrata</taxon>
        <taxon>Euteleostomi</taxon>
        <taxon>Amphibia</taxon>
        <taxon>Batrachia</taxon>
        <taxon>Anura</taxon>
        <taxon>Pipoidea</taxon>
        <taxon>Pipidae</taxon>
        <taxon>Xenopodinae</taxon>
        <taxon>Xenopus</taxon>
        <taxon>Xenopus</taxon>
    </lineage>
</organism>
<dbReference type="AlphaFoldDB" id="A0A974HEW3"/>